<dbReference type="InterPro" id="IPR050121">
    <property type="entry name" value="Cytochrome_P450_monoxygenase"/>
</dbReference>
<accession>A0AAD6CLZ6</accession>
<evidence type="ECO:0000256" key="8">
    <source>
        <dbReference type="PIRSR" id="PIRSR602401-1"/>
    </source>
</evidence>
<evidence type="ECO:0000256" key="7">
    <source>
        <dbReference type="ARBA" id="ARBA00023033"/>
    </source>
</evidence>
<keyword evidence="3 8" id="KW-0349">Heme</keyword>
<keyword evidence="7 9" id="KW-0503">Monooxygenase</keyword>
<name>A0AAD6CLZ6_9EURO</name>
<dbReference type="GO" id="GO:0005506">
    <property type="term" value="F:iron ion binding"/>
    <property type="evidence" value="ECO:0007669"/>
    <property type="project" value="InterPro"/>
</dbReference>
<reference evidence="11 12" key="1">
    <citation type="journal article" date="2023" name="IMA Fungus">
        <title>Comparative genomic study of the Penicillium genus elucidates a diverse pangenome and 15 lateral gene transfer events.</title>
        <authorList>
            <person name="Petersen C."/>
            <person name="Sorensen T."/>
            <person name="Nielsen M.R."/>
            <person name="Sondergaard T.E."/>
            <person name="Sorensen J.L."/>
            <person name="Fitzpatrick D.A."/>
            <person name="Frisvad J.C."/>
            <person name="Nielsen K.L."/>
        </authorList>
    </citation>
    <scope>NUCLEOTIDE SEQUENCE [LARGE SCALE GENOMIC DNA]</scope>
    <source>
        <strain evidence="11 12">IBT 35679</strain>
    </source>
</reference>
<feature type="chain" id="PRO_5042259953" description="Pisatin demethylase" evidence="10">
    <location>
        <begin position="26"/>
        <end position="500"/>
    </location>
</feature>
<dbReference type="AlphaFoldDB" id="A0AAD6CLZ6"/>
<evidence type="ECO:0000256" key="4">
    <source>
        <dbReference type="ARBA" id="ARBA00022723"/>
    </source>
</evidence>
<dbReference type="CDD" id="cd11060">
    <property type="entry name" value="CYP57A1-like"/>
    <property type="match status" value="1"/>
</dbReference>
<feature type="signal peptide" evidence="10">
    <location>
        <begin position="1"/>
        <end position="25"/>
    </location>
</feature>
<proteinExistence type="inferred from homology"/>
<dbReference type="GO" id="GO:0043386">
    <property type="term" value="P:mycotoxin biosynthetic process"/>
    <property type="evidence" value="ECO:0007669"/>
    <property type="project" value="UniProtKB-ARBA"/>
</dbReference>
<sequence>MHAHLLLILPFLYLGLQVLLKLSRAISSPLKGIPGPFWTRFTSLWYLDRCRKGRFERDNIDLHQKYGPVVRISPDHYSISDISDIKIVYGPGSKFPKSAWYDGWRHPQQWTVFSDRDIKRHSENRKRFTGLYSMSSVVNYEPFVDRCIDIFSQRFNEFADRNQVFDLGHWFQCYAFDVIGDITFGQRFGFLDHGNDIDGAIKAVHQLLVYSTLVGIYPEWHHRLFETLSKFKSSGAAGRAYIAKFVREKISLLEQERNNVDKPTTETPKTQDFLTKMMKARDENPEKVTDYHLFIMGQSNVAAGSDTTAVSLSGIMWYLLNSPEALRKLRDEIHDFTQQGRCSVNITFNEAQQMPYLQAVMKEALRLHPATGLPMWRVVPAGGAQLSGQFFSEGTVVGVNSWVAHYDEQVFPDPKVFRPERWLESETEPEKLKEMNQMYMPFGLGSRTCLGKHISILEMSKLIPRIVRDFDLTPLRATMATSNFWFVKPTDFEVRVSRRI</sequence>
<dbReference type="InterPro" id="IPR001128">
    <property type="entry name" value="Cyt_P450"/>
</dbReference>
<gene>
    <name evidence="11" type="ORF">N7494_012604</name>
</gene>
<keyword evidence="6 8" id="KW-0408">Iron</keyword>
<dbReference type="GO" id="GO:0016705">
    <property type="term" value="F:oxidoreductase activity, acting on paired donors, with incorporation or reduction of molecular oxygen"/>
    <property type="evidence" value="ECO:0007669"/>
    <property type="project" value="InterPro"/>
</dbReference>
<evidence type="ECO:0000256" key="5">
    <source>
        <dbReference type="ARBA" id="ARBA00023002"/>
    </source>
</evidence>
<evidence type="ECO:0000256" key="3">
    <source>
        <dbReference type="ARBA" id="ARBA00022617"/>
    </source>
</evidence>
<dbReference type="FunFam" id="1.10.630.10:FF:000050">
    <property type="entry name" value="Cytochrome P450 monooxygenase"/>
    <property type="match status" value="1"/>
</dbReference>
<evidence type="ECO:0000256" key="2">
    <source>
        <dbReference type="ARBA" id="ARBA00010617"/>
    </source>
</evidence>
<protein>
    <recommendedName>
        <fullName evidence="13">Pisatin demethylase</fullName>
    </recommendedName>
</protein>
<evidence type="ECO:0000256" key="9">
    <source>
        <dbReference type="RuleBase" id="RU000461"/>
    </source>
</evidence>
<dbReference type="SUPFAM" id="SSF48264">
    <property type="entry name" value="Cytochrome P450"/>
    <property type="match status" value="1"/>
</dbReference>
<dbReference type="Proteomes" id="UP001220324">
    <property type="component" value="Unassembled WGS sequence"/>
</dbReference>
<dbReference type="Pfam" id="PF00067">
    <property type="entry name" value="p450"/>
    <property type="match status" value="1"/>
</dbReference>
<evidence type="ECO:0000256" key="1">
    <source>
        <dbReference type="ARBA" id="ARBA00001971"/>
    </source>
</evidence>
<dbReference type="Gene3D" id="1.10.630.10">
    <property type="entry name" value="Cytochrome P450"/>
    <property type="match status" value="1"/>
</dbReference>
<comment type="cofactor">
    <cofactor evidence="1 8">
        <name>heme</name>
        <dbReference type="ChEBI" id="CHEBI:30413"/>
    </cofactor>
</comment>
<dbReference type="InterPro" id="IPR017972">
    <property type="entry name" value="Cyt_P450_CS"/>
</dbReference>
<keyword evidence="5 9" id="KW-0560">Oxidoreductase</keyword>
<comment type="similarity">
    <text evidence="2 9">Belongs to the cytochrome P450 family.</text>
</comment>
<keyword evidence="10" id="KW-0732">Signal</keyword>
<dbReference type="PRINTS" id="PR00463">
    <property type="entry name" value="EP450I"/>
</dbReference>
<dbReference type="EMBL" id="JAQIZZ010000008">
    <property type="protein sequence ID" value="KAJ5525954.1"/>
    <property type="molecule type" value="Genomic_DNA"/>
</dbReference>
<dbReference type="PROSITE" id="PS00086">
    <property type="entry name" value="CYTOCHROME_P450"/>
    <property type="match status" value="1"/>
</dbReference>
<evidence type="ECO:0000256" key="6">
    <source>
        <dbReference type="ARBA" id="ARBA00023004"/>
    </source>
</evidence>
<evidence type="ECO:0000313" key="11">
    <source>
        <dbReference type="EMBL" id="KAJ5525954.1"/>
    </source>
</evidence>
<dbReference type="GO" id="GO:0020037">
    <property type="term" value="F:heme binding"/>
    <property type="evidence" value="ECO:0007669"/>
    <property type="project" value="InterPro"/>
</dbReference>
<feature type="binding site" description="axial binding residue" evidence="8">
    <location>
        <position position="449"/>
    </location>
    <ligand>
        <name>heme</name>
        <dbReference type="ChEBI" id="CHEBI:30413"/>
    </ligand>
    <ligandPart>
        <name>Fe</name>
        <dbReference type="ChEBI" id="CHEBI:18248"/>
    </ligandPart>
</feature>
<comment type="caution">
    <text evidence="11">The sequence shown here is derived from an EMBL/GenBank/DDBJ whole genome shotgun (WGS) entry which is preliminary data.</text>
</comment>
<organism evidence="11 12">
    <name type="scientific">Penicillium frequentans</name>
    <dbReference type="NCBI Taxonomy" id="3151616"/>
    <lineage>
        <taxon>Eukaryota</taxon>
        <taxon>Fungi</taxon>
        <taxon>Dikarya</taxon>
        <taxon>Ascomycota</taxon>
        <taxon>Pezizomycotina</taxon>
        <taxon>Eurotiomycetes</taxon>
        <taxon>Eurotiomycetidae</taxon>
        <taxon>Eurotiales</taxon>
        <taxon>Aspergillaceae</taxon>
        <taxon>Penicillium</taxon>
    </lineage>
</organism>
<dbReference type="InterPro" id="IPR002401">
    <property type="entry name" value="Cyt_P450_E_grp-I"/>
</dbReference>
<evidence type="ECO:0000256" key="10">
    <source>
        <dbReference type="SAM" id="SignalP"/>
    </source>
</evidence>
<keyword evidence="4 8" id="KW-0479">Metal-binding</keyword>
<evidence type="ECO:0008006" key="13">
    <source>
        <dbReference type="Google" id="ProtNLM"/>
    </source>
</evidence>
<dbReference type="GO" id="GO:0004497">
    <property type="term" value="F:monooxygenase activity"/>
    <property type="evidence" value="ECO:0007669"/>
    <property type="project" value="UniProtKB-KW"/>
</dbReference>
<keyword evidence="12" id="KW-1185">Reference proteome</keyword>
<evidence type="ECO:0000313" key="12">
    <source>
        <dbReference type="Proteomes" id="UP001220324"/>
    </source>
</evidence>
<dbReference type="InterPro" id="IPR036396">
    <property type="entry name" value="Cyt_P450_sf"/>
</dbReference>
<dbReference type="PANTHER" id="PTHR24305:SF188">
    <property type="entry name" value="P450, PUTATIVE (EUROFUNG)-RELATED"/>
    <property type="match status" value="1"/>
</dbReference>
<dbReference type="PANTHER" id="PTHR24305">
    <property type="entry name" value="CYTOCHROME P450"/>
    <property type="match status" value="1"/>
</dbReference>
<dbReference type="PRINTS" id="PR00385">
    <property type="entry name" value="P450"/>
</dbReference>